<dbReference type="AlphaFoldDB" id="A0A2T4ZIG3"/>
<keyword evidence="1" id="KW-0812">Transmembrane</keyword>
<proteinExistence type="predicted"/>
<sequence>MSPSPASPLRRSLRIASLVLAGLGVLFWAGAMVATSMTPASRGDGFPMLGAILASVYLVTLVLPGLILALMDRWPWVSLGFGIVAVGIASDAVLPWLPWGALLS</sequence>
<protein>
    <recommendedName>
        <fullName evidence="4">Major facilitator superfamily (MFS) profile domain-containing protein</fullName>
    </recommendedName>
</protein>
<comment type="caution">
    <text evidence="2">The sequence shown here is derived from an EMBL/GenBank/DDBJ whole genome shotgun (WGS) entry which is preliminary data.</text>
</comment>
<evidence type="ECO:0000256" key="1">
    <source>
        <dbReference type="SAM" id="Phobius"/>
    </source>
</evidence>
<keyword evidence="1" id="KW-0472">Membrane</keyword>
<feature type="transmembrane region" description="Helical" evidence="1">
    <location>
        <begin position="76"/>
        <end position="97"/>
    </location>
</feature>
<accession>A0A2T4ZIG3</accession>
<evidence type="ECO:0000313" key="3">
    <source>
        <dbReference type="Proteomes" id="UP000241808"/>
    </source>
</evidence>
<feature type="transmembrane region" description="Helical" evidence="1">
    <location>
        <begin position="46"/>
        <end position="69"/>
    </location>
</feature>
<evidence type="ECO:0000313" key="2">
    <source>
        <dbReference type="EMBL" id="PTM61779.1"/>
    </source>
</evidence>
<organism evidence="2 3">
    <name type="scientific">Phreatobacter oligotrophus</name>
    <dbReference type="NCBI Taxonomy" id="1122261"/>
    <lineage>
        <taxon>Bacteria</taxon>
        <taxon>Pseudomonadati</taxon>
        <taxon>Pseudomonadota</taxon>
        <taxon>Alphaproteobacteria</taxon>
        <taxon>Hyphomicrobiales</taxon>
        <taxon>Phreatobacteraceae</taxon>
        <taxon>Phreatobacter</taxon>
    </lineage>
</organism>
<keyword evidence="3" id="KW-1185">Reference proteome</keyword>
<dbReference type="Proteomes" id="UP000241808">
    <property type="component" value="Unassembled WGS sequence"/>
</dbReference>
<dbReference type="OrthoDB" id="8482174at2"/>
<evidence type="ECO:0008006" key="4">
    <source>
        <dbReference type="Google" id="ProtNLM"/>
    </source>
</evidence>
<feature type="transmembrane region" description="Helical" evidence="1">
    <location>
        <begin position="12"/>
        <end position="34"/>
    </location>
</feature>
<dbReference type="EMBL" id="PZZL01000001">
    <property type="protein sequence ID" value="PTM61779.1"/>
    <property type="molecule type" value="Genomic_DNA"/>
</dbReference>
<reference evidence="2 3" key="1">
    <citation type="submission" date="2018-04" db="EMBL/GenBank/DDBJ databases">
        <title>Genomic Encyclopedia of Archaeal and Bacterial Type Strains, Phase II (KMG-II): from individual species to whole genera.</title>
        <authorList>
            <person name="Goeker M."/>
        </authorList>
    </citation>
    <scope>NUCLEOTIDE SEQUENCE [LARGE SCALE GENOMIC DNA]</scope>
    <source>
        <strain evidence="2 3">DSM 25521</strain>
    </source>
</reference>
<name>A0A2T4ZIG3_9HYPH</name>
<keyword evidence="1" id="KW-1133">Transmembrane helix</keyword>
<gene>
    <name evidence="2" type="ORF">C8P69_101450</name>
</gene>
<dbReference type="RefSeq" id="WP_108174223.1">
    <property type="nucleotide sequence ID" value="NZ_PZZL01000001.1"/>
</dbReference>